<dbReference type="RefSeq" id="WP_133475470.1">
    <property type="nucleotide sequence ID" value="NZ_SNWP01000013.1"/>
</dbReference>
<dbReference type="AlphaFoldDB" id="A0A4R6ISS5"/>
<dbReference type="InterPro" id="IPR005901">
    <property type="entry name" value="GLPGLI"/>
</dbReference>
<dbReference type="EMBL" id="SNWP01000013">
    <property type="protein sequence ID" value="TDO25357.1"/>
    <property type="molecule type" value="Genomic_DNA"/>
</dbReference>
<gene>
    <name evidence="1" type="ORF">BC659_2897</name>
</gene>
<keyword evidence="2" id="KW-1185">Reference proteome</keyword>
<name>A0A4R6ISS5_9BACT</name>
<dbReference type="Pfam" id="PF09697">
    <property type="entry name" value="Porph_ging"/>
    <property type="match status" value="1"/>
</dbReference>
<dbReference type="NCBIfam" id="TIGR01200">
    <property type="entry name" value="GLPGLI"/>
    <property type="match status" value="1"/>
</dbReference>
<evidence type="ECO:0000313" key="1">
    <source>
        <dbReference type="EMBL" id="TDO25357.1"/>
    </source>
</evidence>
<accession>A0A4R6ISS5</accession>
<organism evidence="1 2">
    <name type="scientific">Sediminibacterium goheungense</name>
    <dbReference type="NCBI Taxonomy" id="1086393"/>
    <lineage>
        <taxon>Bacteria</taxon>
        <taxon>Pseudomonadati</taxon>
        <taxon>Bacteroidota</taxon>
        <taxon>Chitinophagia</taxon>
        <taxon>Chitinophagales</taxon>
        <taxon>Chitinophagaceae</taxon>
        <taxon>Sediminibacterium</taxon>
    </lineage>
</organism>
<dbReference type="Proteomes" id="UP000295741">
    <property type="component" value="Unassembled WGS sequence"/>
</dbReference>
<comment type="caution">
    <text evidence="1">The sequence shown here is derived from an EMBL/GenBank/DDBJ whole genome shotgun (WGS) entry which is preliminary data.</text>
</comment>
<reference evidence="1 2" key="1">
    <citation type="submission" date="2019-03" db="EMBL/GenBank/DDBJ databases">
        <title>Genomic Encyclopedia of Archaeal and Bacterial Type Strains, Phase II (KMG-II): from individual species to whole genera.</title>
        <authorList>
            <person name="Goeker M."/>
        </authorList>
    </citation>
    <scope>NUCLEOTIDE SEQUENCE [LARGE SCALE GENOMIC DNA]</scope>
    <source>
        <strain evidence="1 2">DSM 28323</strain>
    </source>
</reference>
<evidence type="ECO:0000313" key="2">
    <source>
        <dbReference type="Proteomes" id="UP000295741"/>
    </source>
</evidence>
<proteinExistence type="predicted"/>
<dbReference type="OrthoDB" id="1440774at2"/>
<sequence>MQQFISFLLFFLGISQITSGQKKENALLLTKYKIIHIYDTTNRDKPGEEVMQLLISKLGSEFSSYDFEIEYANYHKARWEEIGADGTIHRGSNYPPNYMNKSRMIQYNFTNPAKSYSVYNLVYQLYFGYDFELPRIEWKISDDTTRINDILCQKATAFVKGRKYDVWFAPSLPFSTGPWKLHGLPGLILEAADEKKEVQFKFISIQNISHQERMIQLPPKTIQTTKEKFDALMTAAKQNPWILGKFVGMTDQMAEQFLKDNAEMIAKQKLSNMKQKSVNINNPIELTEK</sequence>
<protein>
    <submittedName>
        <fullName evidence="1">GLPGLI family protein</fullName>
    </submittedName>
</protein>